<feature type="binding site" evidence="8">
    <location>
        <position position="582"/>
    </location>
    <ligand>
        <name>Ca(2+)</name>
        <dbReference type="ChEBI" id="CHEBI:29108"/>
    </ligand>
</feature>
<feature type="active site" description="Charge relay system" evidence="8">
    <location>
        <position position="288"/>
    </location>
</feature>
<dbReference type="Proteomes" id="UP001303373">
    <property type="component" value="Chromosome 3"/>
</dbReference>
<feature type="binding site" evidence="8">
    <location>
        <position position="603"/>
    </location>
    <ligand>
        <name>Ca(2+)</name>
        <dbReference type="ChEBI" id="CHEBI:29108"/>
    </ligand>
</feature>
<protein>
    <submittedName>
        <fullName evidence="11">Aorsin</fullName>
    </submittedName>
</protein>
<dbReference type="PANTHER" id="PTHR14218">
    <property type="entry name" value="PROTEASE S8 TRIPEPTIDYL PEPTIDASE I CLN2"/>
    <property type="match status" value="1"/>
</dbReference>
<keyword evidence="7" id="KW-0865">Zymogen</keyword>
<evidence type="ECO:0000256" key="1">
    <source>
        <dbReference type="ARBA" id="ARBA00004239"/>
    </source>
</evidence>
<dbReference type="PROSITE" id="PS51695">
    <property type="entry name" value="SEDOLISIN"/>
    <property type="match status" value="1"/>
</dbReference>
<evidence type="ECO:0000256" key="6">
    <source>
        <dbReference type="ARBA" id="ARBA00022837"/>
    </source>
</evidence>
<evidence type="ECO:0000259" key="10">
    <source>
        <dbReference type="PROSITE" id="PS51695"/>
    </source>
</evidence>
<feature type="active site" description="Charge relay system" evidence="8">
    <location>
        <position position="541"/>
    </location>
</feature>
<feature type="binding site" evidence="8">
    <location>
        <position position="601"/>
    </location>
    <ligand>
        <name>Ca(2+)</name>
        <dbReference type="ChEBI" id="CHEBI:29108"/>
    </ligand>
</feature>
<dbReference type="GO" id="GO:0004252">
    <property type="term" value="F:serine-type endopeptidase activity"/>
    <property type="evidence" value="ECO:0007669"/>
    <property type="project" value="UniProtKB-UniRule"/>
</dbReference>
<dbReference type="Gene3D" id="3.40.50.200">
    <property type="entry name" value="Peptidase S8/S53 domain"/>
    <property type="match status" value="1"/>
</dbReference>
<evidence type="ECO:0000313" key="12">
    <source>
        <dbReference type="Proteomes" id="UP001303373"/>
    </source>
</evidence>
<dbReference type="EMBL" id="CP138582">
    <property type="protein sequence ID" value="WPG99837.1"/>
    <property type="molecule type" value="Genomic_DNA"/>
</dbReference>
<keyword evidence="4 8" id="KW-0378">Hydrolase</keyword>
<gene>
    <name evidence="11" type="ORF">R9X50_00265700</name>
</gene>
<dbReference type="CDD" id="cd04056">
    <property type="entry name" value="Peptidases_S53"/>
    <property type="match status" value="1"/>
</dbReference>
<dbReference type="InterPro" id="IPR036852">
    <property type="entry name" value="Peptidase_S8/S53_dom_sf"/>
</dbReference>
<dbReference type="SUPFAM" id="SSF54897">
    <property type="entry name" value="Protease propeptides/inhibitors"/>
    <property type="match status" value="1"/>
</dbReference>
<evidence type="ECO:0000256" key="5">
    <source>
        <dbReference type="ARBA" id="ARBA00022825"/>
    </source>
</evidence>
<dbReference type="CDD" id="cd11377">
    <property type="entry name" value="Pro-peptidase_S53"/>
    <property type="match status" value="1"/>
</dbReference>
<dbReference type="GO" id="GO:0046872">
    <property type="term" value="F:metal ion binding"/>
    <property type="evidence" value="ECO:0007669"/>
    <property type="project" value="UniProtKB-UniRule"/>
</dbReference>
<dbReference type="InterPro" id="IPR015366">
    <property type="entry name" value="S53_propep"/>
</dbReference>
<name>A0AAQ3M1Y6_9PEZI</name>
<comment type="subcellular location">
    <subcellularLocation>
        <location evidence="1">Secreted</location>
        <location evidence="1">Extracellular space</location>
    </subcellularLocation>
</comment>
<dbReference type="PANTHER" id="PTHR14218:SF19">
    <property type="entry name" value="SERINE PROTEASE AORO, PUTATIVE (AFU_ORTHOLOGUE AFUA_6G10250)-RELATED"/>
    <property type="match status" value="1"/>
</dbReference>
<dbReference type="InterPro" id="IPR050819">
    <property type="entry name" value="Tripeptidyl-peptidase_I"/>
</dbReference>
<reference evidence="11 12" key="1">
    <citation type="submission" date="2023-11" db="EMBL/GenBank/DDBJ databases">
        <title>An acidophilic fungus is an integral part of prey digestion in a carnivorous sundew plant.</title>
        <authorList>
            <person name="Tsai I.J."/>
        </authorList>
    </citation>
    <scope>NUCLEOTIDE SEQUENCE [LARGE SCALE GENOMIC DNA]</scope>
    <source>
        <strain evidence="11">169a</strain>
    </source>
</reference>
<dbReference type="SUPFAM" id="SSF52743">
    <property type="entry name" value="Subtilisin-like"/>
    <property type="match status" value="1"/>
</dbReference>
<accession>A0AAQ3M1Y6</accession>
<keyword evidence="2 8" id="KW-0645">Protease</keyword>
<evidence type="ECO:0000313" key="11">
    <source>
        <dbReference type="EMBL" id="WPG99837.1"/>
    </source>
</evidence>
<evidence type="ECO:0000256" key="9">
    <source>
        <dbReference type="SAM" id="SignalP"/>
    </source>
</evidence>
<feature type="domain" description="Peptidase S53" evidence="10">
    <location>
        <begin position="209"/>
        <end position="623"/>
    </location>
</feature>
<dbReference type="SMART" id="SM00944">
    <property type="entry name" value="Pro-kuma_activ"/>
    <property type="match status" value="1"/>
</dbReference>
<evidence type="ECO:0000256" key="2">
    <source>
        <dbReference type="ARBA" id="ARBA00022670"/>
    </source>
</evidence>
<dbReference type="InterPro" id="IPR030400">
    <property type="entry name" value="Sedolisin_dom"/>
</dbReference>
<evidence type="ECO:0000256" key="8">
    <source>
        <dbReference type="PROSITE-ProRule" id="PRU01032"/>
    </source>
</evidence>
<comment type="cofactor">
    <cofactor evidence="8">
        <name>Ca(2+)</name>
        <dbReference type="ChEBI" id="CHEBI:29108"/>
    </cofactor>
    <text evidence="8">Binds 1 Ca(2+) ion per subunit.</text>
</comment>
<proteinExistence type="predicted"/>
<keyword evidence="9" id="KW-0732">Signal</keyword>
<evidence type="ECO:0000256" key="7">
    <source>
        <dbReference type="ARBA" id="ARBA00023145"/>
    </source>
</evidence>
<keyword evidence="3 8" id="KW-0479">Metal-binding</keyword>
<feature type="chain" id="PRO_5042851900" evidence="9">
    <location>
        <begin position="17"/>
        <end position="625"/>
    </location>
</feature>
<feature type="binding site" evidence="8">
    <location>
        <position position="583"/>
    </location>
    <ligand>
        <name>Ca(2+)</name>
        <dbReference type="ChEBI" id="CHEBI:29108"/>
    </ligand>
</feature>
<organism evidence="11 12">
    <name type="scientific">Acrodontium crateriforme</name>
    <dbReference type="NCBI Taxonomy" id="150365"/>
    <lineage>
        <taxon>Eukaryota</taxon>
        <taxon>Fungi</taxon>
        <taxon>Dikarya</taxon>
        <taxon>Ascomycota</taxon>
        <taxon>Pezizomycotina</taxon>
        <taxon>Dothideomycetes</taxon>
        <taxon>Dothideomycetidae</taxon>
        <taxon>Mycosphaerellales</taxon>
        <taxon>Teratosphaeriaceae</taxon>
        <taxon>Acrodontium</taxon>
    </lineage>
</organism>
<feature type="signal peptide" evidence="9">
    <location>
        <begin position="1"/>
        <end position="16"/>
    </location>
</feature>
<dbReference type="AlphaFoldDB" id="A0AAQ3M1Y6"/>
<keyword evidence="12" id="KW-1185">Reference proteome</keyword>
<evidence type="ECO:0000256" key="3">
    <source>
        <dbReference type="ARBA" id="ARBA00022723"/>
    </source>
</evidence>
<evidence type="ECO:0000256" key="4">
    <source>
        <dbReference type="ARBA" id="ARBA00022801"/>
    </source>
</evidence>
<feature type="active site" description="Charge relay system" evidence="8">
    <location>
        <position position="292"/>
    </location>
</feature>
<keyword evidence="5 8" id="KW-0720">Serine protease</keyword>
<dbReference type="GO" id="GO:0005576">
    <property type="term" value="C:extracellular region"/>
    <property type="evidence" value="ECO:0007669"/>
    <property type="project" value="UniProtKB-SubCell"/>
</dbReference>
<keyword evidence="6 8" id="KW-0106">Calcium</keyword>
<sequence>MRLSLVVIAIVGLVGAAPSVTHVVHEKRDGEPLAWTKHARAAKIQPLPVRIGLKQQNLEHIGKHLDDVSDPDSPNFGKHWSAAKVASTFAPLKETSDRTIEWLVSSGIDVSRIKHSAGRNWVEFDSTVEEAEILFNTKYHVYKHKDSEGMRVACDEYSLPHNVREHIDFVMPTIQLDGLKPIAQKLTTVLREAPPQISGLTGLQFCDSAISIDCIRAAYKLPINKSNHTNNQLGIAEWADYLYLPDLKEFFAKFTRPQITPDVHPEFISIDGGKPGDRARLFAGETGESALDFQLAYSIIYPEGVRQYQIGDGINVDSVGTFNIFLDALDESYCSYEGGDQPYIDPAYPDPNDGGFRGEACGGTKLSNVFTVSYGQIEGALPRFYQERQCNEWAKLALQGVSAIFASGDSGVANRYNAGYPDSCLNEKDGYVDAFGTRFSPSFPVNCPYITAVGATTTLGKNITDGEQAVFNFGSGGGFSNIFTAPSYQKHATQNYLKKYAPKYGDNVFNSTGRGFPDVAAFGDNILVVNGGSPGLSGGTSASAPIFASVITLLNGERIARGKGPIGFLNPTIYKYPQMFNDVIFGENPGCGTLGFPTAQGWDPVTGMGTPNYEEMHKVFVVKLP</sequence>
<dbReference type="GO" id="GO:0008240">
    <property type="term" value="F:tripeptidyl-peptidase activity"/>
    <property type="evidence" value="ECO:0007669"/>
    <property type="project" value="TreeGrafter"/>
</dbReference>
<dbReference type="GO" id="GO:0006508">
    <property type="term" value="P:proteolysis"/>
    <property type="evidence" value="ECO:0007669"/>
    <property type="project" value="UniProtKB-KW"/>
</dbReference>
<dbReference type="Pfam" id="PF09286">
    <property type="entry name" value="Pro-kuma_activ"/>
    <property type="match status" value="1"/>
</dbReference>